<feature type="site" description="Increases basicity of active site His" evidence="2">
    <location>
        <position position="138"/>
    </location>
</feature>
<reference evidence="5 6" key="1">
    <citation type="submission" date="2013-09" db="EMBL/GenBank/DDBJ databases">
        <title>Whole genome shotgun sequence of Vibrio ezurae NBRC 102218.</title>
        <authorList>
            <person name="Yoshida I."/>
            <person name="Hosoyama A."/>
            <person name="Numata M."/>
            <person name="Hashimoto M."/>
            <person name="Hosoyama Y."/>
            <person name="Tsuchikane K."/>
            <person name="Noguchi M."/>
            <person name="Hirakata S."/>
            <person name="Ichikawa N."/>
            <person name="Ohji S."/>
            <person name="Yamazoe A."/>
            <person name="Fujita N."/>
        </authorList>
    </citation>
    <scope>NUCLEOTIDE SEQUENCE [LARGE SCALE GENOMIC DNA]</scope>
    <source>
        <strain evidence="5 6">NBRC 102218</strain>
    </source>
</reference>
<dbReference type="InterPro" id="IPR011004">
    <property type="entry name" value="Trimer_LpxA-like_sf"/>
</dbReference>
<dbReference type="SUPFAM" id="SSF51161">
    <property type="entry name" value="Trimeric LpxA-like enzymes"/>
    <property type="match status" value="1"/>
</dbReference>
<feature type="binding site" evidence="3">
    <location>
        <position position="69"/>
    </location>
    <ligand>
        <name>substrate</name>
    </ligand>
</feature>
<feature type="active site" description="Proton acceptor" evidence="2">
    <location>
        <position position="137"/>
    </location>
</feature>
<sequence>MKKFILYGAKGLAKELLNHIDHDYQCYNVVFFDNISKVHDEFISDNFRILKTNNELEEFRKSEVIIAVGGPRNRGKIYNFLELNDFTPFGFISNRAHIGKLDNKISKSAVILSGSEITISVSIGNGTLINKGVTISHDVKIGKFVEISPGAKIMGRCEIGDFSQVGAGAVILPDIKVGKDCIVGAGSIVTKDIPDNHIHVGVPAKFLKVNDA</sequence>
<dbReference type="Gene3D" id="3.40.50.20">
    <property type="match status" value="1"/>
</dbReference>
<dbReference type="Pfam" id="PF17836">
    <property type="entry name" value="PglD_N"/>
    <property type="match status" value="1"/>
</dbReference>
<dbReference type="NCBIfam" id="TIGR03570">
    <property type="entry name" value="NeuD_NnaD"/>
    <property type="match status" value="1"/>
</dbReference>
<dbReference type="CDD" id="cd03360">
    <property type="entry name" value="LbH_AT_putative"/>
    <property type="match status" value="1"/>
</dbReference>
<comment type="caution">
    <text evidence="5">The sequence shown here is derived from an EMBL/GenBank/DDBJ whole genome shotgun (WGS) entry which is preliminary data.</text>
</comment>
<evidence type="ECO:0000256" key="1">
    <source>
        <dbReference type="ARBA" id="ARBA00007274"/>
    </source>
</evidence>
<evidence type="ECO:0000256" key="3">
    <source>
        <dbReference type="PIRSR" id="PIRSR620019-2"/>
    </source>
</evidence>
<proteinExistence type="inferred from homology"/>
<protein>
    <recommendedName>
        <fullName evidence="4">PglD N-terminal domain-containing protein</fullName>
    </recommendedName>
</protein>
<comment type="similarity">
    <text evidence="1">Belongs to the transferase hexapeptide repeat family.</text>
</comment>
<keyword evidence="6" id="KW-1185">Reference proteome</keyword>
<dbReference type="Pfam" id="PF00132">
    <property type="entry name" value="Hexapep"/>
    <property type="match status" value="2"/>
</dbReference>
<dbReference type="AlphaFoldDB" id="U3B0Y3"/>
<feature type="domain" description="PglD N-terminal" evidence="4">
    <location>
        <begin position="3"/>
        <end position="79"/>
    </location>
</feature>
<dbReference type="Gene3D" id="2.160.10.10">
    <property type="entry name" value="Hexapeptide repeat proteins"/>
    <property type="match status" value="1"/>
</dbReference>
<organism evidence="5 6">
    <name type="scientific">Vibrio ezurae NBRC 102218</name>
    <dbReference type="NCBI Taxonomy" id="1219080"/>
    <lineage>
        <taxon>Bacteria</taxon>
        <taxon>Pseudomonadati</taxon>
        <taxon>Pseudomonadota</taxon>
        <taxon>Gammaproteobacteria</taxon>
        <taxon>Vibrionales</taxon>
        <taxon>Vibrionaceae</taxon>
        <taxon>Vibrio</taxon>
    </lineage>
</organism>
<evidence type="ECO:0000313" key="5">
    <source>
        <dbReference type="EMBL" id="GAD79630.1"/>
    </source>
</evidence>
<dbReference type="eggNOG" id="COG0110">
    <property type="taxonomic scope" value="Bacteria"/>
</dbReference>
<accession>U3B0Y3</accession>
<dbReference type="EMBL" id="BATM01000019">
    <property type="protein sequence ID" value="GAD79630.1"/>
    <property type="molecule type" value="Genomic_DNA"/>
</dbReference>
<evidence type="ECO:0000313" key="6">
    <source>
        <dbReference type="Proteomes" id="UP000016562"/>
    </source>
</evidence>
<dbReference type="InterPro" id="IPR041561">
    <property type="entry name" value="PglD_N"/>
</dbReference>
<dbReference type="InterPro" id="IPR001451">
    <property type="entry name" value="Hexapep"/>
</dbReference>
<dbReference type="InterPro" id="IPR050179">
    <property type="entry name" value="Trans_hexapeptide_repeat"/>
</dbReference>
<evidence type="ECO:0000256" key="2">
    <source>
        <dbReference type="PIRSR" id="PIRSR620019-1"/>
    </source>
</evidence>
<dbReference type="STRING" id="1219080.VEZ01S_19_00450"/>
<gene>
    <name evidence="5" type="ORF">VEZ01S_19_00450</name>
</gene>
<dbReference type="Proteomes" id="UP000016562">
    <property type="component" value="Unassembled WGS sequence"/>
</dbReference>
<dbReference type="PANTHER" id="PTHR43300:SF10">
    <property type="entry name" value="2,3,4,5-TETRAHYDROPYRIDINE-2,6-DICARBOXYLATE N-ACETYLTRANSFERASE"/>
    <property type="match status" value="1"/>
</dbReference>
<dbReference type="PANTHER" id="PTHR43300">
    <property type="entry name" value="ACETYLTRANSFERASE"/>
    <property type="match status" value="1"/>
</dbReference>
<dbReference type="InterPro" id="IPR020019">
    <property type="entry name" value="AcTrfase_PglD-like"/>
</dbReference>
<evidence type="ECO:0000259" key="4">
    <source>
        <dbReference type="Pfam" id="PF17836"/>
    </source>
</evidence>
<dbReference type="OrthoDB" id="9815592at2"/>
<name>U3B0Y3_9VIBR</name>
<dbReference type="RefSeq" id="WP_021713339.1">
    <property type="nucleotide sequence ID" value="NZ_BATM01000019.1"/>
</dbReference>